<organism evidence="2 3">
    <name type="scientific">endosymbiont of Escarpia spicata</name>
    <dbReference type="NCBI Taxonomy" id="2200908"/>
    <lineage>
        <taxon>Bacteria</taxon>
        <taxon>Pseudomonadati</taxon>
        <taxon>Pseudomonadota</taxon>
        <taxon>Gammaproteobacteria</taxon>
        <taxon>sulfur-oxidizing symbionts</taxon>
    </lineage>
</organism>
<dbReference type="Pfam" id="PF01882">
    <property type="entry name" value="DUF58"/>
    <property type="match status" value="1"/>
</dbReference>
<dbReference type="PANTHER" id="PTHR33608">
    <property type="entry name" value="BLL2464 PROTEIN"/>
    <property type="match status" value="1"/>
</dbReference>
<proteinExistence type="predicted"/>
<evidence type="ECO:0000313" key="2">
    <source>
        <dbReference type="EMBL" id="RDH88479.1"/>
    </source>
</evidence>
<dbReference type="Proteomes" id="UP000254771">
    <property type="component" value="Unassembled WGS sequence"/>
</dbReference>
<evidence type="ECO:0000313" key="3">
    <source>
        <dbReference type="Proteomes" id="UP000254771"/>
    </source>
</evidence>
<comment type="caution">
    <text evidence="2">The sequence shown here is derived from an EMBL/GenBank/DDBJ whole genome shotgun (WGS) entry which is preliminary data.</text>
</comment>
<reference evidence="2 3" key="1">
    <citation type="journal article" date="2018" name="ISME J.">
        <title>Endosymbiont genomes yield clues of tubeworm success.</title>
        <authorList>
            <person name="Li Y."/>
            <person name="Liles M.R."/>
            <person name="Halanych K.M."/>
        </authorList>
    </citation>
    <scope>NUCLEOTIDE SEQUENCE [LARGE SCALE GENOMIC DNA]</scope>
    <source>
        <strain evidence="2">A1462</strain>
    </source>
</reference>
<evidence type="ECO:0000259" key="1">
    <source>
        <dbReference type="Pfam" id="PF01882"/>
    </source>
</evidence>
<gene>
    <name evidence="2" type="ORF">DIZ78_00655</name>
</gene>
<accession>A0A370DTJ0</accession>
<dbReference type="InterPro" id="IPR002881">
    <property type="entry name" value="DUF58"/>
</dbReference>
<feature type="domain" description="DUF58" evidence="1">
    <location>
        <begin position="16"/>
        <end position="92"/>
    </location>
</feature>
<name>A0A370DTJ0_9GAMM</name>
<keyword evidence="3" id="KW-1185">Reference proteome</keyword>
<dbReference type="AlphaFoldDB" id="A0A370DTJ0"/>
<dbReference type="EMBL" id="QFXE01000001">
    <property type="protein sequence ID" value="RDH88479.1"/>
    <property type="molecule type" value="Genomic_DNA"/>
</dbReference>
<sequence length="137" mass="15463">MPLTSGGGSDLRACISHIKRRSPVFVISDFLVEDGMRPGLDRLRLLGDRIHALQVRADNDFPDGGDEMTLMDVENGETLAVTPTETDRKHFKLTLDAFSASLENYCHRRHIQFSHATPDIPWKSVLTHHFHTRGRTS</sequence>
<dbReference type="PANTHER" id="PTHR33608:SF7">
    <property type="entry name" value="DUF58 DOMAIN-CONTAINING PROTEIN"/>
    <property type="match status" value="1"/>
</dbReference>
<protein>
    <recommendedName>
        <fullName evidence="1">DUF58 domain-containing protein</fullName>
    </recommendedName>
</protein>